<evidence type="ECO:0000313" key="1">
    <source>
        <dbReference type="EMBL" id="KAI3760915.1"/>
    </source>
</evidence>
<dbReference type="Proteomes" id="UP001056120">
    <property type="component" value="Linkage Group LG17"/>
</dbReference>
<comment type="caution">
    <text evidence="1">The sequence shown here is derived from an EMBL/GenBank/DDBJ whole genome shotgun (WGS) entry which is preliminary data.</text>
</comment>
<gene>
    <name evidence="1" type="ORF">L1987_51317</name>
</gene>
<evidence type="ECO:0000313" key="2">
    <source>
        <dbReference type="Proteomes" id="UP001056120"/>
    </source>
</evidence>
<reference evidence="1 2" key="2">
    <citation type="journal article" date="2022" name="Mol. Ecol. Resour.">
        <title>The genomes of chicory, endive, great burdock and yacon provide insights into Asteraceae paleo-polyploidization history and plant inulin production.</title>
        <authorList>
            <person name="Fan W."/>
            <person name="Wang S."/>
            <person name="Wang H."/>
            <person name="Wang A."/>
            <person name="Jiang F."/>
            <person name="Liu H."/>
            <person name="Zhao H."/>
            <person name="Xu D."/>
            <person name="Zhang Y."/>
        </authorList>
    </citation>
    <scope>NUCLEOTIDE SEQUENCE [LARGE SCALE GENOMIC DNA]</scope>
    <source>
        <strain evidence="2">cv. Yunnan</strain>
        <tissue evidence="1">Leaves</tissue>
    </source>
</reference>
<proteinExistence type="predicted"/>
<dbReference type="EMBL" id="CM042034">
    <property type="protein sequence ID" value="KAI3760915.1"/>
    <property type="molecule type" value="Genomic_DNA"/>
</dbReference>
<organism evidence="1 2">
    <name type="scientific">Smallanthus sonchifolius</name>
    <dbReference type="NCBI Taxonomy" id="185202"/>
    <lineage>
        <taxon>Eukaryota</taxon>
        <taxon>Viridiplantae</taxon>
        <taxon>Streptophyta</taxon>
        <taxon>Embryophyta</taxon>
        <taxon>Tracheophyta</taxon>
        <taxon>Spermatophyta</taxon>
        <taxon>Magnoliopsida</taxon>
        <taxon>eudicotyledons</taxon>
        <taxon>Gunneridae</taxon>
        <taxon>Pentapetalae</taxon>
        <taxon>asterids</taxon>
        <taxon>campanulids</taxon>
        <taxon>Asterales</taxon>
        <taxon>Asteraceae</taxon>
        <taxon>Asteroideae</taxon>
        <taxon>Heliantheae alliance</taxon>
        <taxon>Millerieae</taxon>
        <taxon>Smallanthus</taxon>
    </lineage>
</organism>
<protein>
    <submittedName>
        <fullName evidence="1">Uncharacterized protein</fullName>
    </submittedName>
</protein>
<keyword evidence="2" id="KW-1185">Reference proteome</keyword>
<sequence>MDYRPRHEEASLEHIRESLIAISYCEPKRIADSIEPEKVNSREKAVDKVRSKLMLISSMVSDCKVADEIASMTCFLGFDEEVDSNQQHNCVGMWKRHLKPNSYLPPHDNLQPRD</sequence>
<name>A0ACB9EQ98_9ASTR</name>
<reference evidence="2" key="1">
    <citation type="journal article" date="2022" name="Mol. Ecol. Resour.">
        <title>The genomes of chicory, endive, great burdock and yacon provide insights into Asteraceae palaeo-polyploidization history and plant inulin production.</title>
        <authorList>
            <person name="Fan W."/>
            <person name="Wang S."/>
            <person name="Wang H."/>
            <person name="Wang A."/>
            <person name="Jiang F."/>
            <person name="Liu H."/>
            <person name="Zhao H."/>
            <person name="Xu D."/>
            <person name="Zhang Y."/>
        </authorList>
    </citation>
    <scope>NUCLEOTIDE SEQUENCE [LARGE SCALE GENOMIC DNA]</scope>
    <source>
        <strain evidence="2">cv. Yunnan</strain>
    </source>
</reference>
<accession>A0ACB9EQ98</accession>